<reference evidence="3" key="1">
    <citation type="journal article" date="2015" name="Nat. Genet.">
        <title>The genome and transcriptome of the zoonotic hookworm Ancylostoma ceylanicum identify infection-specific gene families.</title>
        <authorList>
            <person name="Schwarz E.M."/>
            <person name="Hu Y."/>
            <person name="Antoshechkin I."/>
            <person name="Miller M.M."/>
            <person name="Sternberg P.W."/>
            <person name="Aroian R.V."/>
        </authorList>
    </citation>
    <scope>NUCLEOTIDE SEQUENCE</scope>
    <source>
        <strain evidence="3">HY135</strain>
    </source>
</reference>
<keyword evidence="3" id="KW-1185">Reference proteome</keyword>
<dbReference type="Proteomes" id="UP000024635">
    <property type="component" value="Unassembled WGS sequence"/>
</dbReference>
<comment type="caution">
    <text evidence="2">The sequence shown here is derived from an EMBL/GenBank/DDBJ whole genome shotgun (WGS) entry which is preliminary data.</text>
</comment>
<feature type="region of interest" description="Disordered" evidence="1">
    <location>
        <begin position="1"/>
        <end position="40"/>
    </location>
</feature>
<evidence type="ECO:0000256" key="1">
    <source>
        <dbReference type="SAM" id="MobiDB-lite"/>
    </source>
</evidence>
<evidence type="ECO:0000313" key="2">
    <source>
        <dbReference type="EMBL" id="EYC34939.1"/>
    </source>
</evidence>
<organism evidence="2 3">
    <name type="scientific">Ancylostoma ceylanicum</name>
    <dbReference type="NCBI Taxonomy" id="53326"/>
    <lineage>
        <taxon>Eukaryota</taxon>
        <taxon>Metazoa</taxon>
        <taxon>Ecdysozoa</taxon>
        <taxon>Nematoda</taxon>
        <taxon>Chromadorea</taxon>
        <taxon>Rhabditida</taxon>
        <taxon>Rhabditina</taxon>
        <taxon>Rhabditomorpha</taxon>
        <taxon>Strongyloidea</taxon>
        <taxon>Ancylostomatidae</taxon>
        <taxon>Ancylostomatinae</taxon>
        <taxon>Ancylostoma</taxon>
    </lineage>
</organism>
<dbReference type="AlphaFoldDB" id="A0A016W533"/>
<accession>A0A016W533</accession>
<feature type="non-terminal residue" evidence="2">
    <location>
        <position position="1"/>
    </location>
</feature>
<protein>
    <submittedName>
        <fullName evidence="2">Uncharacterized protein</fullName>
    </submittedName>
</protein>
<dbReference type="EMBL" id="JARK01000848">
    <property type="protein sequence ID" value="EYC34939.1"/>
    <property type="molecule type" value="Genomic_DNA"/>
</dbReference>
<gene>
    <name evidence="2" type="primary">Acey_s1249.g3782</name>
    <name evidence="2" type="ORF">Y032_1249g3782</name>
</gene>
<sequence>CRNRQLSTPDARPDHEETLRSKSPARMRLDQSCAGRSVTSQSPITVLIRRLDNVANSPDLKM</sequence>
<feature type="compositionally biased region" description="Basic and acidic residues" evidence="1">
    <location>
        <begin position="11"/>
        <end position="20"/>
    </location>
</feature>
<proteinExistence type="predicted"/>
<name>A0A016W533_9BILA</name>
<evidence type="ECO:0000313" key="3">
    <source>
        <dbReference type="Proteomes" id="UP000024635"/>
    </source>
</evidence>